<keyword evidence="8" id="KW-0156">Chromatin regulator</keyword>
<evidence type="ECO:0000256" key="9">
    <source>
        <dbReference type="ARBA" id="ARBA00023015"/>
    </source>
</evidence>
<keyword evidence="6" id="KW-0808">Transferase</keyword>
<dbReference type="PROSITE" id="PS50280">
    <property type="entry name" value="SET"/>
    <property type="match status" value="1"/>
</dbReference>
<evidence type="ECO:0000256" key="6">
    <source>
        <dbReference type="ARBA" id="ARBA00022679"/>
    </source>
</evidence>
<evidence type="ECO:0000256" key="5">
    <source>
        <dbReference type="ARBA" id="ARBA00022603"/>
    </source>
</evidence>
<dbReference type="PANTHER" id="PTHR46167:SF1">
    <property type="entry name" value="N-LYSINE METHYLTRANSFERASE KMT5A"/>
    <property type="match status" value="1"/>
</dbReference>
<dbReference type="InterPro" id="IPR046341">
    <property type="entry name" value="SET_dom_sf"/>
</dbReference>
<feature type="compositionally biased region" description="Low complexity" evidence="14">
    <location>
        <begin position="132"/>
        <end position="143"/>
    </location>
</feature>
<dbReference type="PANTHER" id="PTHR46167">
    <property type="entry name" value="N-LYSINE METHYLTRANSFERASE KMT5A"/>
    <property type="match status" value="1"/>
</dbReference>
<dbReference type="EMBL" id="OV696686">
    <property type="protein sequence ID" value="CAH1231381.1"/>
    <property type="molecule type" value="Genomic_DNA"/>
</dbReference>
<evidence type="ECO:0000313" key="16">
    <source>
        <dbReference type="EMBL" id="CAH1231381.1"/>
    </source>
</evidence>
<evidence type="ECO:0000256" key="11">
    <source>
        <dbReference type="ARBA" id="ARBA00023242"/>
    </source>
</evidence>
<evidence type="ECO:0000256" key="2">
    <source>
        <dbReference type="ARBA" id="ARBA00004286"/>
    </source>
</evidence>
<reference evidence="16" key="1">
    <citation type="submission" date="2022-01" db="EMBL/GenBank/DDBJ databases">
        <authorList>
            <person name="Braso-Vives M."/>
        </authorList>
    </citation>
    <scope>NUCLEOTIDE SEQUENCE</scope>
</reference>
<dbReference type="InterPro" id="IPR051760">
    <property type="entry name" value="KMT5A"/>
</dbReference>
<keyword evidence="9" id="KW-0805">Transcription regulation</keyword>
<comment type="catalytic activity">
    <reaction evidence="13">
        <text>L-lysyl-[protein] + S-adenosyl-L-methionine = N(6)-methyl-L-lysyl-[protein] + S-adenosyl-L-homocysteine + H(+)</text>
        <dbReference type="Rhea" id="RHEA:51736"/>
        <dbReference type="Rhea" id="RHEA-COMP:9752"/>
        <dbReference type="Rhea" id="RHEA-COMP:13053"/>
        <dbReference type="ChEBI" id="CHEBI:15378"/>
        <dbReference type="ChEBI" id="CHEBI:29969"/>
        <dbReference type="ChEBI" id="CHEBI:57856"/>
        <dbReference type="ChEBI" id="CHEBI:59789"/>
        <dbReference type="ChEBI" id="CHEBI:61929"/>
    </reaction>
</comment>
<feature type="compositionally biased region" description="Polar residues" evidence="14">
    <location>
        <begin position="150"/>
        <end position="161"/>
    </location>
</feature>
<dbReference type="SMART" id="SM00317">
    <property type="entry name" value="SET"/>
    <property type="match status" value="1"/>
</dbReference>
<dbReference type="GO" id="GO:0005634">
    <property type="term" value="C:nucleus"/>
    <property type="evidence" value="ECO:0007669"/>
    <property type="project" value="UniProtKB-SubCell"/>
</dbReference>
<accession>A0A8J9VD48</accession>
<keyword evidence="5" id="KW-0489">Methyltransferase</keyword>
<evidence type="ECO:0000259" key="15">
    <source>
        <dbReference type="PROSITE" id="PS50280"/>
    </source>
</evidence>
<evidence type="ECO:0000256" key="12">
    <source>
        <dbReference type="ARBA" id="ARBA00047784"/>
    </source>
</evidence>
<keyword evidence="4" id="KW-0158">Chromosome</keyword>
<dbReference type="OrthoDB" id="5560686at2759"/>
<evidence type="ECO:0000256" key="14">
    <source>
        <dbReference type="SAM" id="MobiDB-lite"/>
    </source>
</evidence>
<dbReference type="Proteomes" id="UP000838412">
    <property type="component" value="Chromosome 1"/>
</dbReference>
<dbReference type="AlphaFoldDB" id="A0A8J9VD48"/>
<dbReference type="CDD" id="cd10528">
    <property type="entry name" value="SET_SETD8"/>
    <property type="match status" value="1"/>
</dbReference>
<keyword evidence="11" id="KW-0539">Nucleus</keyword>
<dbReference type="Pfam" id="PF00856">
    <property type="entry name" value="SET"/>
    <property type="match status" value="1"/>
</dbReference>
<evidence type="ECO:0000256" key="10">
    <source>
        <dbReference type="ARBA" id="ARBA00023163"/>
    </source>
</evidence>
<sequence>MARGRSKKNKNVKGAESPQVRKTKGTETIMQGEGKTDSQAAITAFFPKSPENKANSSPRHITKELIDIAKATEDVVVTRRPGAEAEVTRLISTGLVTPETTPTKTKAKPEKVQMNQLKPKSLESGLVGDTTAAELGDGELLAAQSDEPDQTSSDTRETSTAVSAKGRGRKSSKKAASTSVSRPASARKRRDRKPVKSHHIDDYFVRRSARKSQAELKQEKEEWIEQQILANAEEGMEVVDIEGKGRGVVATRSFGRGDFVVEYAGDLIDTKMAKDREAKYAEDPSTGCYMYYFKYKNKTYCVDATAESGRLGRLINHSVKHKNLMTRSISAGGLPRLILLAARDIQVGEELQYDYGDRSKASLESHPWLAC</sequence>
<feature type="region of interest" description="Disordered" evidence="14">
    <location>
        <begin position="1"/>
        <end position="38"/>
    </location>
</feature>
<proteinExistence type="predicted"/>
<evidence type="ECO:0000256" key="13">
    <source>
        <dbReference type="ARBA" id="ARBA00048985"/>
    </source>
</evidence>
<evidence type="ECO:0000256" key="1">
    <source>
        <dbReference type="ARBA" id="ARBA00004123"/>
    </source>
</evidence>
<dbReference type="PROSITE" id="PS51571">
    <property type="entry name" value="SAM_MT43_PR_SET"/>
    <property type="match status" value="1"/>
</dbReference>
<gene>
    <name evidence="16" type="primary">KMT5A</name>
    <name evidence="16" type="ORF">BLAG_LOCUS1254</name>
</gene>
<dbReference type="InterPro" id="IPR016858">
    <property type="entry name" value="KMT5A-like"/>
</dbReference>
<comment type="catalytic activity">
    <reaction evidence="12">
        <text>L-lysyl(20)-[histone H4] + S-adenosyl-L-methionine = N(6)-methyl-L-lysyl(20)-[histone H4] + S-adenosyl-L-homocysteine + H(+)</text>
        <dbReference type="Rhea" id="RHEA:60344"/>
        <dbReference type="Rhea" id="RHEA-COMP:15554"/>
        <dbReference type="Rhea" id="RHEA-COMP:15555"/>
        <dbReference type="ChEBI" id="CHEBI:15378"/>
        <dbReference type="ChEBI" id="CHEBI:29969"/>
        <dbReference type="ChEBI" id="CHEBI:57856"/>
        <dbReference type="ChEBI" id="CHEBI:59789"/>
        <dbReference type="ChEBI" id="CHEBI:61929"/>
        <dbReference type="EC" id="2.1.1.361"/>
    </reaction>
</comment>
<name>A0A8J9VD48_BRALA</name>
<dbReference type="InterPro" id="IPR047266">
    <property type="entry name" value="KMT5A-like_SET"/>
</dbReference>
<evidence type="ECO:0000256" key="7">
    <source>
        <dbReference type="ARBA" id="ARBA00022691"/>
    </source>
</evidence>
<dbReference type="GO" id="GO:0005700">
    <property type="term" value="C:polytene chromosome"/>
    <property type="evidence" value="ECO:0007669"/>
    <property type="project" value="TreeGrafter"/>
</dbReference>
<keyword evidence="10" id="KW-0804">Transcription</keyword>
<evidence type="ECO:0000256" key="3">
    <source>
        <dbReference type="ARBA" id="ARBA00012187"/>
    </source>
</evidence>
<protein>
    <recommendedName>
        <fullName evidence="3">[histone H4]-lysine(20) N-methyltransferase</fullName>
        <ecNumber evidence="3">2.1.1.361</ecNumber>
    </recommendedName>
</protein>
<feature type="region of interest" description="Disordered" evidence="14">
    <location>
        <begin position="89"/>
        <end position="204"/>
    </location>
</feature>
<feature type="domain" description="SET" evidence="15">
    <location>
        <begin position="234"/>
        <end position="356"/>
    </location>
</feature>
<evidence type="ECO:0000313" key="17">
    <source>
        <dbReference type="Proteomes" id="UP000838412"/>
    </source>
</evidence>
<dbReference type="GO" id="GO:0043516">
    <property type="term" value="P:regulation of DNA damage response, signal transduction by p53 class mediator"/>
    <property type="evidence" value="ECO:0007669"/>
    <property type="project" value="TreeGrafter"/>
</dbReference>
<evidence type="ECO:0000256" key="4">
    <source>
        <dbReference type="ARBA" id="ARBA00022454"/>
    </source>
</evidence>
<dbReference type="Gene3D" id="2.170.270.10">
    <property type="entry name" value="SET domain"/>
    <property type="match status" value="1"/>
</dbReference>
<keyword evidence="7" id="KW-0949">S-adenosyl-L-methionine</keyword>
<dbReference type="GO" id="GO:0006357">
    <property type="term" value="P:regulation of transcription by RNA polymerase II"/>
    <property type="evidence" value="ECO:0007669"/>
    <property type="project" value="TreeGrafter"/>
</dbReference>
<dbReference type="EC" id="2.1.1.361" evidence="3"/>
<dbReference type="GO" id="GO:0032259">
    <property type="term" value="P:methylation"/>
    <property type="evidence" value="ECO:0007669"/>
    <property type="project" value="UniProtKB-KW"/>
</dbReference>
<organism evidence="16 17">
    <name type="scientific">Branchiostoma lanceolatum</name>
    <name type="common">Common lancelet</name>
    <name type="synonym">Amphioxus lanceolatum</name>
    <dbReference type="NCBI Taxonomy" id="7740"/>
    <lineage>
        <taxon>Eukaryota</taxon>
        <taxon>Metazoa</taxon>
        <taxon>Chordata</taxon>
        <taxon>Cephalochordata</taxon>
        <taxon>Leptocardii</taxon>
        <taxon>Amphioxiformes</taxon>
        <taxon>Branchiostomatidae</taxon>
        <taxon>Branchiostoma</taxon>
    </lineage>
</organism>
<feature type="compositionally biased region" description="Basic residues" evidence="14">
    <location>
        <begin position="1"/>
        <end position="11"/>
    </location>
</feature>
<dbReference type="GO" id="GO:0140944">
    <property type="term" value="F:histone H4K20 monomethyltransferase activity"/>
    <property type="evidence" value="ECO:0007669"/>
    <property type="project" value="UniProtKB-EC"/>
</dbReference>
<dbReference type="InterPro" id="IPR001214">
    <property type="entry name" value="SET_dom"/>
</dbReference>
<comment type="subcellular location">
    <subcellularLocation>
        <location evidence="2">Chromosome</location>
    </subcellularLocation>
    <subcellularLocation>
        <location evidence="1">Nucleus</location>
    </subcellularLocation>
</comment>
<feature type="compositionally biased region" description="Basic residues" evidence="14">
    <location>
        <begin position="185"/>
        <end position="197"/>
    </location>
</feature>
<keyword evidence="17" id="KW-1185">Reference proteome</keyword>
<dbReference type="SUPFAM" id="SSF82199">
    <property type="entry name" value="SET domain"/>
    <property type="match status" value="1"/>
</dbReference>
<evidence type="ECO:0000256" key="8">
    <source>
        <dbReference type="ARBA" id="ARBA00022853"/>
    </source>
</evidence>